<evidence type="ECO:0000313" key="3">
    <source>
        <dbReference type="Proteomes" id="UP000019478"/>
    </source>
</evidence>
<feature type="compositionally biased region" description="Pro residues" evidence="1">
    <location>
        <begin position="490"/>
        <end position="499"/>
    </location>
</feature>
<keyword evidence="3" id="KW-1185">Reference proteome</keyword>
<feature type="compositionally biased region" description="Basic and acidic residues" evidence="1">
    <location>
        <begin position="982"/>
        <end position="995"/>
    </location>
</feature>
<proteinExistence type="predicted"/>
<feature type="compositionally biased region" description="Basic and acidic residues" evidence="1">
    <location>
        <begin position="249"/>
        <end position="258"/>
    </location>
</feature>
<feature type="region of interest" description="Disordered" evidence="1">
    <location>
        <begin position="190"/>
        <end position="222"/>
    </location>
</feature>
<dbReference type="OrthoDB" id="4144187at2759"/>
<feature type="compositionally biased region" description="Polar residues" evidence="1">
    <location>
        <begin position="808"/>
        <end position="825"/>
    </location>
</feature>
<feature type="region of interest" description="Disordered" evidence="1">
    <location>
        <begin position="1079"/>
        <end position="1101"/>
    </location>
</feature>
<feature type="compositionally biased region" description="Polar residues" evidence="1">
    <location>
        <begin position="67"/>
        <end position="84"/>
    </location>
</feature>
<dbReference type="eggNOG" id="ENOG502T4HY">
    <property type="taxonomic scope" value="Eukaryota"/>
</dbReference>
<feature type="compositionally biased region" description="Polar residues" evidence="1">
    <location>
        <begin position="684"/>
        <end position="696"/>
    </location>
</feature>
<comment type="caution">
    <text evidence="2">The sequence shown here is derived from an EMBL/GenBank/DDBJ whole genome shotgun (WGS) entry which is preliminary data.</text>
</comment>
<feature type="compositionally biased region" description="Basic and acidic residues" evidence="1">
    <location>
        <begin position="601"/>
        <end position="614"/>
    </location>
</feature>
<reference evidence="2 3" key="1">
    <citation type="submission" date="2013-03" db="EMBL/GenBank/DDBJ databases">
        <title>The Genome Sequence of Capronia epimyces CBS 606.96.</title>
        <authorList>
            <consortium name="The Broad Institute Genomics Platform"/>
            <person name="Cuomo C."/>
            <person name="de Hoog S."/>
            <person name="Gorbushina A."/>
            <person name="Walker B."/>
            <person name="Young S.K."/>
            <person name="Zeng Q."/>
            <person name="Gargeya S."/>
            <person name="Fitzgerald M."/>
            <person name="Haas B."/>
            <person name="Abouelleil A."/>
            <person name="Allen A.W."/>
            <person name="Alvarado L."/>
            <person name="Arachchi H.M."/>
            <person name="Berlin A.M."/>
            <person name="Chapman S.B."/>
            <person name="Gainer-Dewar J."/>
            <person name="Goldberg J."/>
            <person name="Griggs A."/>
            <person name="Gujja S."/>
            <person name="Hansen M."/>
            <person name="Howarth C."/>
            <person name="Imamovic A."/>
            <person name="Ireland A."/>
            <person name="Larimer J."/>
            <person name="McCowan C."/>
            <person name="Murphy C."/>
            <person name="Pearson M."/>
            <person name="Poon T.W."/>
            <person name="Priest M."/>
            <person name="Roberts A."/>
            <person name="Saif S."/>
            <person name="Shea T."/>
            <person name="Sisk P."/>
            <person name="Sykes S."/>
            <person name="Wortman J."/>
            <person name="Nusbaum C."/>
            <person name="Birren B."/>
        </authorList>
    </citation>
    <scope>NUCLEOTIDE SEQUENCE [LARGE SCALE GENOMIC DNA]</scope>
    <source>
        <strain evidence="2 3">CBS 606.96</strain>
    </source>
</reference>
<feature type="region of interest" description="Disordered" evidence="1">
    <location>
        <begin position="660"/>
        <end position="712"/>
    </location>
</feature>
<name>W9Y506_9EURO</name>
<dbReference type="Proteomes" id="UP000019478">
    <property type="component" value="Unassembled WGS sequence"/>
</dbReference>
<sequence length="1131" mass="123890">MSHSHESQGSCLPARLVEKGLPELPKVTIESPQQPGRTDTEPCPSPTVRKYDGLRTSPRNARHRIPQFQQSKRWAKMHSSNQSVPPLPPPKAPVPPGDQREEDNDDRILTMREVSFEQQRAQLKKPVVRRSNVDRPRRSRLVSRSSSTLQDEGLCRSSPTQYWKTVKATVAKTPHRSSRKCFGKRPLNRRVAPAKHRDTKSGRTADRVPVPAKVRGGNKGLQAHVATARQTPALPDTVAVVEPSTHSAGHPEERDDSKILQSTSPIPSLHDPEKDSRFSEECMAILNSVDFNRDWLLPAASVLPAVGKMHEDERFSVQQHTEVPEYHNQEISIQDALACAPSRTVGGPRSIPAITLTTTASNNTTPRRPQPPARGSSKALASLVDMQTSKSPDFPKVSETNSDPSTSAQGQLYTDTPGTQFSSQSRWLLRMPSVASTTGQPALSPRSAMSTDTMTRIEAQVRGISYVVSHPEPKTITLSSSETRSDGPTSIPPERPLPALPAEAKWETETTQHSASTESRRGSKEKSNMQAQPPQLESAIQLLRSSWQSSPPVSPMPQAKQRTDGRHSADLVSLSSLRREASRSSLSSSRSFNRHTISGPRADRVREKRMRDLASSRSHSPKSDCAGSIEAANHRTILPAVTDDDVPGSPEQLADQLDQFPAVPSSRPPSLPNIFSHAPHIRRQSSTSQTSPVRQSSKSKHRRNSRPVQHLSQSNIFVVVDSDPVTARFRAGAMSPSPSIGGGHGRSGSQYQKHTRTGSNLKEVTTSNQSPVRSLKQKTSLRSLKGGDDSTSVQSSPGKARETKRATRTGNGRPSSSSDESQQRGPRSPKKTSSRPQKRRRWNSNDIGLIKVLHEDLEEYYGTILKQEEKIKWQANQIHMIVRVLEPINRARGVKTFSYSGTDESASCTTTDEETPTSHTVIEKNSAGTNLPTRNTPSSGLPVQRTEGDNPIEHGHYRSNSTGNASMASTTGSISTDMSNALRDDASMTDPHEYDPPSSATLKPAPLSSSKKTNAQTPVSRGHSDANTASIPVLRQPPPVAKIIPRGKLREEHLELLSPGSQHGPKANAATEVYQSLGLNHSDIGDDNDDDKDQQQNQQQLAHEVARLSVNHVLTSTEEMDRAIEQLTMYG</sequence>
<organism evidence="2 3">
    <name type="scientific">Capronia epimyces CBS 606.96</name>
    <dbReference type="NCBI Taxonomy" id="1182542"/>
    <lineage>
        <taxon>Eukaryota</taxon>
        <taxon>Fungi</taxon>
        <taxon>Dikarya</taxon>
        <taxon>Ascomycota</taxon>
        <taxon>Pezizomycotina</taxon>
        <taxon>Eurotiomycetes</taxon>
        <taxon>Chaetothyriomycetidae</taxon>
        <taxon>Chaetothyriales</taxon>
        <taxon>Herpotrichiellaceae</taxon>
        <taxon>Capronia</taxon>
    </lineage>
</organism>
<feature type="compositionally biased region" description="Basic residues" evidence="1">
    <location>
        <begin position="827"/>
        <end position="842"/>
    </location>
</feature>
<feature type="region of interest" description="Disordered" evidence="1">
    <location>
        <begin position="1"/>
        <end position="156"/>
    </location>
</feature>
<dbReference type="RefSeq" id="XP_007732882.1">
    <property type="nucleotide sequence ID" value="XM_007734692.1"/>
</dbReference>
<feature type="region of interest" description="Disordered" evidence="1">
    <location>
        <begin position="342"/>
        <end position="421"/>
    </location>
</feature>
<feature type="compositionally biased region" description="Polar residues" evidence="1">
    <location>
        <begin position="1007"/>
        <end position="1030"/>
    </location>
</feature>
<gene>
    <name evidence="2" type="ORF">A1O3_04564</name>
</gene>
<accession>W9Y506</accession>
<dbReference type="AlphaFoldDB" id="W9Y506"/>
<dbReference type="HOGENOM" id="CLU_291724_0_0_1"/>
<feature type="compositionally biased region" description="Pro residues" evidence="1">
    <location>
        <begin position="85"/>
        <end position="96"/>
    </location>
</feature>
<feature type="region of interest" description="Disordered" evidence="1">
    <location>
        <begin position="730"/>
        <end position="842"/>
    </location>
</feature>
<feature type="compositionally biased region" description="Basic and acidic residues" evidence="1">
    <location>
        <begin position="518"/>
        <end position="527"/>
    </location>
</feature>
<feature type="compositionally biased region" description="Polar residues" evidence="1">
    <location>
        <begin position="747"/>
        <end position="782"/>
    </location>
</feature>
<evidence type="ECO:0000313" key="2">
    <source>
        <dbReference type="EMBL" id="EXJ87603.1"/>
    </source>
</evidence>
<feature type="region of interest" description="Disordered" evidence="1">
    <location>
        <begin position="901"/>
        <end position="1038"/>
    </location>
</feature>
<feature type="compositionally biased region" description="Polar residues" evidence="1">
    <location>
        <begin position="476"/>
        <end position="488"/>
    </location>
</feature>
<dbReference type="GeneID" id="19168682"/>
<feature type="compositionally biased region" description="Basic and acidic residues" evidence="1">
    <location>
        <begin position="946"/>
        <end position="956"/>
    </location>
</feature>
<feature type="compositionally biased region" description="Polar residues" evidence="1">
    <location>
        <begin position="958"/>
        <end position="979"/>
    </location>
</feature>
<feature type="compositionally biased region" description="Polar residues" evidence="1">
    <location>
        <begin position="926"/>
        <end position="941"/>
    </location>
</feature>
<protein>
    <submittedName>
        <fullName evidence="2">Uncharacterized protein</fullName>
    </submittedName>
</protein>
<evidence type="ECO:0000256" key="1">
    <source>
        <dbReference type="SAM" id="MobiDB-lite"/>
    </source>
</evidence>
<dbReference type="EMBL" id="AMGY01000003">
    <property type="protein sequence ID" value="EXJ87603.1"/>
    <property type="molecule type" value="Genomic_DNA"/>
</dbReference>
<feature type="compositionally biased region" description="Basic and acidic residues" evidence="1">
    <location>
        <begin position="195"/>
        <end position="206"/>
    </location>
</feature>
<feature type="region of interest" description="Disordered" evidence="1">
    <location>
        <begin position="465"/>
        <end position="626"/>
    </location>
</feature>
<feature type="region of interest" description="Disordered" evidence="1">
    <location>
        <begin position="242"/>
        <end position="275"/>
    </location>
</feature>
<feature type="compositionally biased region" description="Polar residues" evidence="1">
    <location>
        <begin position="398"/>
        <end position="421"/>
    </location>
</feature>
<feature type="compositionally biased region" description="Low complexity" evidence="1">
    <location>
        <begin position="355"/>
        <end position="365"/>
    </location>
</feature>